<organism evidence="8 9">
    <name type="scientific">Fodinicola feengrottensis</name>
    <dbReference type="NCBI Taxonomy" id="435914"/>
    <lineage>
        <taxon>Bacteria</taxon>
        <taxon>Bacillati</taxon>
        <taxon>Actinomycetota</taxon>
        <taxon>Actinomycetes</taxon>
        <taxon>Mycobacteriales</taxon>
        <taxon>Fodinicola</taxon>
    </lineage>
</organism>
<evidence type="ECO:0000256" key="3">
    <source>
        <dbReference type="ARBA" id="ARBA00023015"/>
    </source>
</evidence>
<evidence type="ECO:0000256" key="4">
    <source>
        <dbReference type="ARBA" id="ARBA00023125"/>
    </source>
</evidence>
<name>A0ABN2HFR5_9ACTN</name>
<evidence type="ECO:0000256" key="2">
    <source>
        <dbReference type="ARBA" id="ARBA00022898"/>
    </source>
</evidence>
<comment type="caution">
    <text evidence="8">The sequence shown here is derived from an EMBL/GenBank/DDBJ whole genome shotgun (WGS) entry which is preliminary data.</text>
</comment>
<feature type="region of interest" description="Disordered" evidence="6">
    <location>
        <begin position="68"/>
        <end position="91"/>
    </location>
</feature>
<evidence type="ECO:0000256" key="5">
    <source>
        <dbReference type="ARBA" id="ARBA00023163"/>
    </source>
</evidence>
<sequence>MDLPFAIAEPTAAGIVAGIELAVAKGRLLPGATVPSVRALATAVHLSPATVAAAYKVLRNRGVLTSSAGSRTRVSPRPPLTGRSLTPLPAGVRDVASGNPDPEFLPSLPEVAARLHRRHYLYTDATVLPELLEMAVHELHPVRVSRGQICLAGGAMDALERVLSAYLKPGDQVAVEDPGYTGVLDLLRAMGFVPVGVPIDDAGMRPDELAATLARPIAACIITPRAQNPMGSAIDAVRGAELTAVLAEHPDLLVVEDDHASGAVDAPYVSVLGDRPRWALIRSMSKSLGPDLRIAMIGADPTTASRVEGRQQVGTGWVSHLIQELTVQLWREKDTADRLRGAQRAYTQRREAFLAELATRGVPARGRSGLNVYVPVPEEVPVVRQLFDRGWAVQAGEPYRLTSGPFIRVTTAALEPADGAELADHVAAALNATAPARVSRAG</sequence>
<evidence type="ECO:0000256" key="1">
    <source>
        <dbReference type="ARBA" id="ARBA00005384"/>
    </source>
</evidence>
<proteinExistence type="inferred from homology"/>
<keyword evidence="4" id="KW-0238">DNA-binding</keyword>
<dbReference type="SMART" id="SM00345">
    <property type="entry name" value="HTH_GNTR"/>
    <property type="match status" value="1"/>
</dbReference>
<keyword evidence="8" id="KW-0032">Aminotransferase</keyword>
<dbReference type="RefSeq" id="WP_163570410.1">
    <property type="nucleotide sequence ID" value="NZ_BAAANY010000014.1"/>
</dbReference>
<keyword evidence="3" id="KW-0805">Transcription regulation</keyword>
<evidence type="ECO:0000256" key="6">
    <source>
        <dbReference type="SAM" id="MobiDB-lite"/>
    </source>
</evidence>
<dbReference type="GO" id="GO:0008483">
    <property type="term" value="F:transaminase activity"/>
    <property type="evidence" value="ECO:0007669"/>
    <property type="project" value="UniProtKB-KW"/>
</dbReference>
<accession>A0ABN2HFR5</accession>
<reference evidence="8 9" key="1">
    <citation type="journal article" date="2019" name="Int. J. Syst. Evol. Microbiol.">
        <title>The Global Catalogue of Microorganisms (GCM) 10K type strain sequencing project: providing services to taxonomists for standard genome sequencing and annotation.</title>
        <authorList>
            <consortium name="The Broad Institute Genomics Platform"/>
            <consortium name="The Broad Institute Genome Sequencing Center for Infectious Disease"/>
            <person name="Wu L."/>
            <person name="Ma J."/>
        </authorList>
    </citation>
    <scope>NUCLEOTIDE SEQUENCE [LARGE SCALE GENOMIC DNA]</scope>
    <source>
        <strain evidence="8 9">JCM 14718</strain>
    </source>
</reference>
<dbReference type="InterPro" id="IPR015421">
    <property type="entry name" value="PyrdxlP-dep_Trfase_major"/>
</dbReference>
<comment type="similarity">
    <text evidence="1">In the C-terminal section; belongs to the class-I pyridoxal-phosphate-dependent aminotransferase family.</text>
</comment>
<dbReference type="SUPFAM" id="SSF53383">
    <property type="entry name" value="PLP-dependent transferases"/>
    <property type="match status" value="1"/>
</dbReference>
<evidence type="ECO:0000313" key="9">
    <source>
        <dbReference type="Proteomes" id="UP001500618"/>
    </source>
</evidence>
<dbReference type="InterPro" id="IPR004839">
    <property type="entry name" value="Aminotransferase_I/II_large"/>
</dbReference>
<dbReference type="PROSITE" id="PS50949">
    <property type="entry name" value="HTH_GNTR"/>
    <property type="match status" value="1"/>
</dbReference>
<feature type="domain" description="HTH gntR-type" evidence="7">
    <location>
        <begin position="9"/>
        <end position="77"/>
    </location>
</feature>
<dbReference type="InterPro" id="IPR036388">
    <property type="entry name" value="WH-like_DNA-bd_sf"/>
</dbReference>
<dbReference type="EMBL" id="BAAANY010000014">
    <property type="protein sequence ID" value="GAA1686693.1"/>
    <property type="molecule type" value="Genomic_DNA"/>
</dbReference>
<dbReference type="CDD" id="cd00609">
    <property type="entry name" value="AAT_like"/>
    <property type="match status" value="1"/>
</dbReference>
<dbReference type="InterPro" id="IPR015424">
    <property type="entry name" value="PyrdxlP-dep_Trfase"/>
</dbReference>
<keyword evidence="9" id="KW-1185">Reference proteome</keyword>
<dbReference type="Gene3D" id="1.10.10.10">
    <property type="entry name" value="Winged helix-like DNA-binding domain superfamily/Winged helix DNA-binding domain"/>
    <property type="match status" value="1"/>
</dbReference>
<evidence type="ECO:0000313" key="8">
    <source>
        <dbReference type="EMBL" id="GAA1686693.1"/>
    </source>
</evidence>
<keyword evidence="5" id="KW-0804">Transcription</keyword>
<dbReference type="InterPro" id="IPR036390">
    <property type="entry name" value="WH_DNA-bd_sf"/>
</dbReference>
<dbReference type="SUPFAM" id="SSF46785">
    <property type="entry name" value="Winged helix' DNA-binding domain"/>
    <property type="match status" value="1"/>
</dbReference>
<protein>
    <submittedName>
        <fullName evidence="8">Aminotransferase class I/II-fold pyridoxal phosphate-dependent enzyme</fullName>
    </submittedName>
</protein>
<dbReference type="Pfam" id="PF00392">
    <property type="entry name" value="GntR"/>
    <property type="match status" value="1"/>
</dbReference>
<gene>
    <name evidence="8" type="ORF">GCM10009765_40260</name>
</gene>
<dbReference type="Pfam" id="PF00155">
    <property type="entry name" value="Aminotran_1_2"/>
    <property type="match status" value="1"/>
</dbReference>
<dbReference type="Proteomes" id="UP001500618">
    <property type="component" value="Unassembled WGS sequence"/>
</dbReference>
<dbReference type="PANTHER" id="PTHR46577:SF1">
    <property type="entry name" value="HTH-TYPE TRANSCRIPTIONAL REGULATORY PROTEIN GABR"/>
    <property type="match status" value="1"/>
</dbReference>
<keyword evidence="2" id="KW-0663">Pyridoxal phosphate</keyword>
<evidence type="ECO:0000259" key="7">
    <source>
        <dbReference type="PROSITE" id="PS50949"/>
    </source>
</evidence>
<keyword evidence="8" id="KW-0808">Transferase</keyword>
<dbReference type="InterPro" id="IPR051446">
    <property type="entry name" value="HTH_trans_reg/aminotransferase"/>
</dbReference>
<dbReference type="InterPro" id="IPR000524">
    <property type="entry name" value="Tscrpt_reg_HTH_GntR"/>
</dbReference>
<dbReference type="PANTHER" id="PTHR46577">
    <property type="entry name" value="HTH-TYPE TRANSCRIPTIONAL REGULATORY PROTEIN GABR"/>
    <property type="match status" value="1"/>
</dbReference>
<dbReference type="Gene3D" id="3.40.640.10">
    <property type="entry name" value="Type I PLP-dependent aspartate aminotransferase-like (Major domain)"/>
    <property type="match status" value="1"/>
</dbReference>